<keyword evidence="1" id="KW-0472">Membrane</keyword>
<dbReference type="Pfam" id="PF25957">
    <property type="entry name" value="DUF7994"/>
    <property type="match status" value="1"/>
</dbReference>
<dbReference type="InterPro" id="IPR058307">
    <property type="entry name" value="DUF7994"/>
</dbReference>
<sequence>MKRVWFAVVGVFFALFGVGFLAAFGVESLADPTALATLALWFGASALYVLGGLDAPVGDLRWYQSVGLGNVCLGLQMVVRVPSELAGVSGDFEPLLAALAGGVGGLTLAYIGLDWFRGGRHFDLSAFEESPTNA</sequence>
<feature type="transmembrane region" description="Helical" evidence="1">
    <location>
        <begin position="33"/>
        <end position="50"/>
    </location>
</feature>
<dbReference type="EMBL" id="CP096659">
    <property type="protein sequence ID" value="UPV72803.1"/>
    <property type="molecule type" value="Genomic_DNA"/>
</dbReference>
<proteinExistence type="predicted"/>
<evidence type="ECO:0000256" key="1">
    <source>
        <dbReference type="SAM" id="Phobius"/>
    </source>
</evidence>
<name>A0A8U0HPY3_9EURY</name>
<keyword evidence="1" id="KW-1133">Transmembrane helix</keyword>
<feature type="transmembrane region" description="Helical" evidence="1">
    <location>
        <begin position="62"/>
        <end position="83"/>
    </location>
</feature>
<evidence type="ECO:0000313" key="2">
    <source>
        <dbReference type="EMBL" id="UPV72803.1"/>
    </source>
</evidence>
<reference evidence="2 3" key="1">
    <citation type="submission" date="2022-04" db="EMBL/GenBank/DDBJ databases">
        <title>Diverse halophilic archaea isolated from saline environments.</title>
        <authorList>
            <person name="Cui H.-L."/>
        </authorList>
    </citation>
    <scope>NUCLEOTIDE SEQUENCE [LARGE SCALE GENOMIC DNA]</scope>
    <source>
        <strain evidence="2 3">XZYJT49</strain>
    </source>
</reference>
<feature type="transmembrane region" description="Helical" evidence="1">
    <location>
        <begin position="95"/>
        <end position="113"/>
    </location>
</feature>
<dbReference type="KEGG" id="halx:M0R89_09595"/>
<evidence type="ECO:0000313" key="3">
    <source>
        <dbReference type="Proteomes" id="UP000830729"/>
    </source>
</evidence>
<dbReference type="AlphaFoldDB" id="A0A8U0HPY3"/>
<keyword evidence="3" id="KW-1185">Reference proteome</keyword>
<organism evidence="2 3">
    <name type="scientific">Halorussus limi</name>
    <dbReference type="NCBI Taxonomy" id="2938695"/>
    <lineage>
        <taxon>Archaea</taxon>
        <taxon>Methanobacteriati</taxon>
        <taxon>Methanobacteriota</taxon>
        <taxon>Stenosarchaea group</taxon>
        <taxon>Halobacteria</taxon>
        <taxon>Halobacteriales</taxon>
        <taxon>Haladaptataceae</taxon>
        <taxon>Halorussus</taxon>
    </lineage>
</organism>
<gene>
    <name evidence="2" type="ORF">M0R89_09595</name>
</gene>
<dbReference type="Proteomes" id="UP000830729">
    <property type="component" value="Chromosome"/>
</dbReference>
<dbReference type="RefSeq" id="WP_248648862.1">
    <property type="nucleotide sequence ID" value="NZ_CP096659.1"/>
</dbReference>
<accession>A0A8U0HPY3</accession>
<dbReference type="GeneID" id="72185452"/>
<protein>
    <submittedName>
        <fullName evidence="2">Uncharacterized protein</fullName>
    </submittedName>
</protein>
<keyword evidence="1" id="KW-0812">Transmembrane</keyword>